<dbReference type="EMBL" id="FNKQ01000003">
    <property type="protein sequence ID" value="SDQ92301.1"/>
    <property type="molecule type" value="Genomic_DNA"/>
</dbReference>
<dbReference type="AlphaFoldDB" id="A0A1H1EU96"/>
<dbReference type="Proteomes" id="UP000199289">
    <property type="component" value="Unassembled WGS sequence"/>
</dbReference>
<dbReference type="Proteomes" id="UP000255421">
    <property type="component" value="Unassembled WGS sequence"/>
</dbReference>
<evidence type="ECO:0000313" key="2">
    <source>
        <dbReference type="EMBL" id="SDQ92301.1"/>
    </source>
</evidence>
<sequence length="135" mass="14489">MRDVTVSRFVPRSPPTVARMLTPEAMVEYEGSFEVRNARERDGDTLVTVGGGGVEFVLRFEETDDGLRYEQAGEAGPFDAMETVVAVEPAEGGSTVTARSSVSLGLPAPALTDRVAAWKRRGELERALDALAADC</sequence>
<name>A0A1H1EU96_9EURY</name>
<proteinExistence type="predicted"/>
<evidence type="ECO:0000313" key="3">
    <source>
        <dbReference type="Proteomes" id="UP000199289"/>
    </source>
</evidence>
<evidence type="ECO:0000313" key="4">
    <source>
        <dbReference type="Proteomes" id="UP000255421"/>
    </source>
</evidence>
<dbReference type="OrthoDB" id="262877at2157"/>
<reference evidence="1 4" key="3">
    <citation type="submission" date="2018-07" db="EMBL/GenBank/DDBJ databases">
        <title>Genome sequence of extremly halophilic archaeon Halopelagius longus strain BC12-B1.</title>
        <authorList>
            <person name="Zhang X."/>
        </authorList>
    </citation>
    <scope>NUCLEOTIDE SEQUENCE [LARGE SCALE GENOMIC DNA]</scope>
    <source>
        <strain evidence="1 4">BC12-B1</strain>
    </source>
</reference>
<dbReference type="SUPFAM" id="SSF55961">
    <property type="entry name" value="Bet v1-like"/>
    <property type="match status" value="1"/>
</dbReference>
<dbReference type="EMBL" id="QQST01000001">
    <property type="protein sequence ID" value="RDI71891.1"/>
    <property type="molecule type" value="Genomic_DNA"/>
</dbReference>
<organism evidence="2 3">
    <name type="scientific">Halopelagius longus</name>
    <dbReference type="NCBI Taxonomy" id="1236180"/>
    <lineage>
        <taxon>Archaea</taxon>
        <taxon>Methanobacteriati</taxon>
        <taxon>Methanobacteriota</taxon>
        <taxon>Stenosarchaea group</taxon>
        <taxon>Halobacteria</taxon>
        <taxon>Halobacteriales</taxon>
        <taxon>Haloferacaceae</taxon>
    </lineage>
</organism>
<dbReference type="RefSeq" id="WP_092538529.1">
    <property type="nucleotide sequence ID" value="NZ_FNKQ01000003.1"/>
</dbReference>
<dbReference type="InterPro" id="IPR023393">
    <property type="entry name" value="START-like_dom_sf"/>
</dbReference>
<evidence type="ECO:0000313" key="1">
    <source>
        <dbReference type="EMBL" id="RDI71891.1"/>
    </source>
</evidence>
<reference evidence="3" key="2">
    <citation type="submission" date="2016-10" db="EMBL/GenBank/DDBJ databases">
        <authorList>
            <person name="Varghese N."/>
            <person name="Submissions S."/>
        </authorList>
    </citation>
    <scope>NUCLEOTIDE SEQUENCE [LARGE SCALE GENOMIC DNA]</scope>
    <source>
        <strain evidence="3">CGMCC 1.12397</strain>
    </source>
</reference>
<keyword evidence="4" id="KW-1185">Reference proteome</keyword>
<accession>A0A1H1EU96</accession>
<dbReference type="Gene3D" id="3.30.530.20">
    <property type="match status" value="1"/>
</dbReference>
<dbReference type="Pfam" id="PF10604">
    <property type="entry name" value="Polyketide_cyc2"/>
    <property type="match status" value="1"/>
</dbReference>
<protein>
    <submittedName>
        <fullName evidence="2">Polyketide cyclase / dehydrase and lipid transport</fullName>
    </submittedName>
    <submittedName>
        <fullName evidence="1">SRPBCC family protein</fullName>
    </submittedName>
</protein>
<gene>
    <name evidence="1" type="ORF">DWB78_09250</name>
    <name evidence="2" type="ORF">SAMN05216278_3067</name>
</gene>
<dbReference type="InterPro" id="IPR019587">
    <property type="entry name" value="Polyketide_cyclase/dehydratase"/>
</dbReference>
<reference evidence="2" key="1">
    <citation type="submission" date="2016-10" db="EMBL/GenBank/DDBJ databases">
        <authorList>
            <person name="de Groot N.N."/>
        </authorList>
    </citation>
    <scope>NUCLEOTIDE SEQUENCE [LARGE SCALE GENOMIC DNA]</scope>
    <source>
        <strain evidence="2">CGMCC 1.12397</strain>
    </source>
</reference>